<name>A0A9W9XHU7_9EURO</name>
<dbReference type="Pfam" id="PF13391">
    <property type="entry name" value="HNH_2"/>
    <property type="match status" value="1"/>
</dbReference>
<feature type="compositionally biased region" description="Low complexity" evidence="1">
    <location>
        <begin position="417"/>
        <end position="431"/>
    </location>
</feature>
<dbReference type="Proteomes" id="UP001148312">
    <property type="component" value="Unassembled WGS sequence"/>
</dbReference>
<dbReference type="RefSeq" id="XP_056793280.1">
    <property type="nucleotide sequence ID" value="XM_056931249.1"/>
</dbReference>
<keyword evidence="4" id="KW-1185">Reference proteome</keyword>
<protein>
    <recommendedName>
        <fullName evidence="2">HNH nuclease domain-containing protein</fullName>
    </recommendedName>
</protein>
<evidence type="ECO:0000313" key="3">
    <source>
        <dbReference type="EMBL" id="KAJ5492900.1"/>
    </source>
</evidence>
<feature type="region of interest" description="Disordered" evidence="1">
    <location>
        <begin position="73"/>
        <end position="93"/>
    </location>
</feature>
<accession>A0A9W9XHU7</accession>
<feature type="domain" description="HNH nuclease" evidence="2">
    <location>
        <begin position="175"/>
        <end position="239"/>
    </location>
</feature>
<evidence type="ECO:0000256" key="1">
    <source>
        <dbReference type="SAM" id="MobiDB-lite"/>
    </source>
</evidence>
<dbReference type="InterPro" id="IPR003615">
    <property type="entry name" value="HNH_nuc"/>
</dbReference>
<organism evidence="3 4">
    <name type="scientific">Penicillium diatomitis</name>
    <dbReference type="NCBI Taxonomy" id="2819901"/>
    <lineage>
        <taxon>Eukaryota</taxon>
        <taxon>Fungi</taxon>
        <taxon>Dikarya</taxon>
        <taxon>Ascomycota</taxon>
        <taxon>Pezizomycotina</taxon>
        <taxon>Eurotiomycetes</taxon>
        <taxon>Eurotiomycetidae</taxon>
        <taxon>Eurotiales</taxon>
        <taxon>Aspergillaceae</taxon>
        <taxon>Penicillium</taxon>
    </lineage>
</organism>
<dbReference type="AlphaFoldDB" id="A0A9W9XHU7"/>
<feature type="region of interest" description="Disordered" evidence="1">
    <location>
        <begin position="416"/>
        <end position="441"/>
    </location>
</feature>
<comment type="caution">
    <text evidence="3">The sequence shown here is derived from an EMBL/GenBank/DDBJ whole genome shotgun (WGS) entry which is preliminary data.</text>
</comment>
<reference evidence="3" key="1">
    <citation type="submission" date="2022-12" db="EMBL/GenBank/DDBJ databases">
        <authorList>
            <person name="Petersen C."/>
        </authorList>
    </citation>
    <scope>NUCLEOTIDE SEQUENCE</scope>
    <source>
        <strain evidence="3">IBT 30728</strain>
    </source>
</reference>
<sequence length="441" mass="49704">MSSDSTLATGSLPDSIEELEKERKLANQEVTTELKALKARGSFNSQFWDQAHRVQKCKLRRSVIERKISRTKFPGDEENYNKSPEGKSKLQQVNAQRSLCKITKRRAQAKSPRNKARSAKQAESWLTLFTTPKMGLGITGTGAGQRDSSAQSNFRAQLIEKYGAQHETESKWLWCPILHSWELSSTMKACHIFPWLHSKANIRAIFGRRAGKDIFGPSNGLLMHEVIEENFDKGKLVIVPDVDDLSGKLGIMRWLFSKPRNFKVQVLDRSEAFLIRQVHPNHPLKYCDLDNRVLSFRTDFRPAARYLYYHYCVSILKTSWSHNNNGKASKTVEILAQETDKPIWATPGRYIARNMLQALAEEVGHSENALLAGADSCLPVRDMDKMALVELTAAHVQRRQALDSDLFHDPAQVEGQDLTLEGSSSESTLGSDDSDGDSETE</sequence>
<feature type="compositionally biased region" description="Acidic residues" evidence="1">
    <location>
        <begin position="432"/>
        <end position="441"/>
    </location>
</feature>
<proteinExistence type="predicted"/>
<evidence type="ECO:0000259" key="2">
    <source>
        <dbReference type="Pfam" id="PF13391"/>
    </source>
</evidence>
<reference evidence="3" key="2">
    <citation type="journal article" date="2023" name="IMA Fungus">
        <title>Comparative genomic study of the Penicillium genus elucidates a diverse pangenome and 15 lateral gene transfer events.</title>
        <authorList>
            <person name="Petersen C."/>
            <person name="Sorensen T."/>
            <person name="Nielsen M.R."/>
            <person name="Sondergaard T.E."/>
            <person name="Sorensen J.L."/>
            <person name="Fitzpatrick D.A."/>
            <person name="Frisvad J.C."/>
            <person name="Nielsen K.L."/>
        </authorList>
    </citation>
    <scope>NUCLEOTIDE SEQUENCE</scope>
    <source>
        <strain evidence="3">IBT 30728</strain>
    </source>
</reference>
<evidence type="ECO:0000313" key="4">
    <source>
        <dbReference type="Proteomes" id="UP001148312"/>
    </source>
</evidence>
<dbReference type="GeneID" id="81621498"/>
<dbReference type="EMBL" id="JAPWDQ010000002">
    <property type="protein sequence ID" value="KAJ5492900.1"/>
    <property type="molecule type" value="Genomic_DNA"/>
</dbReference>
<gene>
    <name evidence="3" type="ORF">N7539_001646</name>
</gene>